<protein>
    <submittedName>
        <fullName evidence="1">Uncharacterized protein</fullName>
    </submittedName>
</protein>
<reference evidence="1 2" key="1">
    <citation type="submission" date="2019-11" db="EMBL/GenBank/DDBJ databases">
        <title>Whole genome sequence of Oryza granulata.</title>
        <authorList>
            <person name="Li W."/>
        </authorList>
    </citation>
    <scope>NUCLEOTIDE SEQUENCE [LARGE SCALE GENOMIC DNA]</scope>
    <source>
        <strain evidence="2">cv. Menghai</strain>
        <tissue evidence="1">Leaf</tissue>
    </source>
</reference>
<dbReference type="AlphaFoldDB" id="A0A6G1F590"/>
<dbReference type="Proteomes" id="UP000479710">
    <property type="component" value="Unassembled WGS sequence"/>
</dbReference>
<evidence type="ECO:0000313" key="2">
    <source>
        <dbReference type="Proteomes" id="UP000479710"/>
    </source>
</evidence>
<comment type="caution">
    <text evidence="1">The sequence shown here is derived from an EMBL/GenBank/DDBJ whole genome shotgun (WGS) entry which is preliminary data.</text>
</comment>
<accession>A0A6G1F590</accession>
<organism evidence="1 2">
    <name type="scientific">Oryza meyeriana var. granulata</name>
    <dbReference type="NCBI Taxonomy" id="110450"/>
    <lineage>
        <taxon>Eukaryota</taxon>
        <taxon>Viridiplantae</taxon>
        <taxon>Streptophyta</taxon>
        <taxon>Embryophyta</taxon>
        <taxon>Tracheophyta</taxon>
        <taxon>Spermatophyta</taxon>
        <taxon>Magnoliopsida</taxon>
        <taxon>Liliopsida</taxon>
        <taxon>Poales</taxon>
        <taxon>Poaceae</taxon>
        <taxon>BOP clade</taxon>
        <taxon>Oryzoideae</taxon>
        <taxon>Oryzeae</taxon>
        <taxon>Oryzinae</taxon>
        <taxon>Oryza</taxon>
        <taxon>Oryza meyeriana</taxon>
    </lineage>
</organism>
<feature type="non-terminal residue" evidence="1">
    <location>
        <position position="1"/>
    </location>
</feature>
<evidence type="ECO:0000313" key="1">
    <source>
        <dbReference type="EMBL" id="KAF0931995.1"/>
    </source>
</evidence>
<proteinExistence type="predicted"/>
<sequence>HFFGSTGNSALDWQLLCWTRFGTPPSGARHRDRRWTGRRYSVRSSLVASSRTTRRDFSQLSKEHYAYNVLHRLRRQVLVSLREILQLPEVYR</sequence>
<feature type="non-terminal residue" evidence="1">
    <location>
        <position position="92"/>
    </location>
</feature>
<dbReference type="EMBL" id="SPHZ02000001">
    <property type="protein sequence ID" value="KAF0931995.1"/>
    <property type="molecule type" value="Genomic_DNA"/>
</dbReference>
<keyword evidence="2" id="KW-1185">Reference proteome</keyword>
<gene>
    <name evidence="1" type="ORF">E2562_007805</name>
</gene>
<name>A0A6G1F590_9ORYZ</name>